<dbReference type="EMBL" id="JBHTOC010000005">
    <property type="protein sequence ID" value="MFD1429495.1"/>
    <property type="molecule type" value="Genomic_DNA"/>
</dbReference>
<evidence type="ECO:0000313" key="2">
    <source>
        <dbReference type="Proteomes" id="UP001597196"/>
    </source>
</evidence>
<name>A0ABW4CIF5_9LACO</name>
<dbReference type="RefSeq" id="WP_203627070.1">
    <property type="nucleotide sequence ID" value="NZ_BOLQ01000010.1"/>
</dbReference>
<gene>
    <name evidence="1" type="ORF">ACFQ4P_04430</name>
</gene>
<dbReference type="InterPro" id="IPR013785">
    <property type="entry name" value="Aldolase_TIM"/>
</dbReference>
<reference evidence="2" key="1">
    <citation type="journal article" date="2019" name="Int. J. Syst. Evol. Microbiol.">
        <title>The Global Catalogue of Microorganisms (GCM) 10K type strain sequencing project: providing services to taxonomists for standard genome sequencing and annotation.</title>
        <authorList>
            <consortium name="The Broad Institute Genomics Platform"/>
            <consortium name="The Broad Institute Genome Sequencing Center for Infectious Disease"/>
            <person name="Wu L."/>
            <person name="Ma J."/>
        </authorList>
    </citation>
    <scope>NUCLEOTIDE SEQUENCE [LARGE SCALE GENOMIC DNA]</scope>
    <source>
        <strain evidence="2">CCM 8980</strain>
    </source>
</reference>
<accession>A0ABW4CIF5</accession>
<evidence type="ECO:0000313" key="1">
    <source>
        <dbReference type="EMBL" id="MFD1429495.1"/>
    </source>
</evidence>
<protein>
    <submittedName>
        <fullName evidence="1">Hydrolase</fullName>
    </submittedName>
</protein>
<dbReference type="SUPFAM" id="SSF51412">
    <property type="entry name" value="Inosine monophosphate dehydrogenase (IMPDH)"/>
    <property type="match status" value="1"/>
</dbReference>
<sequence length="226" mass="24076">MTVPEIMTTLRQDIVRVPKIMHEAPGLKVLGHTIHTLLFSTDVALIRNTDADGVIAVYPFTPHPAIIQAICQVADIPVFAGIGGGLTSGKRSADIGLLAEANGAIGMVVNAPTTLRTVQMIKKTVDSPLVLSVVAVDQEIDAFLEAGVALVNVSGGRHTPEIVARLRRQYPDLPIIATGGPTDDSIRATLAAGANVLTYTPPTNGELFRHKMDQYRNQIAKNSKSE</sequence>
<dbReference type="GO" id="GO:0016787">
    <property type="term" value="F:hydrolase activity"/>
    <property type="evidence" value="ECO:0007669"/>
    <property type="project" value="UniProtKB-KW"/>
</dbReference>
<keyword evidence="1" id="KW-0378">Hydrolase</keyword>
<dbReference type="Gene3D" id="3.20.20.70">
    <property type="entry name" value="Aldolase class I"/>
    <property type="match status" value="1"/>
</dbReference>
<dbReference type="Proteomes" id="UP001597196">
    <property type="component" value="Unassembled WGS sequence"/>
</dbReference>
<comment type="caution">
    <text evidence="1">The sequence shown here is derived from an EMBL/GenBank/DDBJ whole genome shotgun (WGS) entry which is preliminary data.</text>
</comment>
<organism evidence="1 2">
    <name type="scientific">Lacticaseibacillus mingshuiensis</name>
    <dbReference type="NCBI Taxonomy" id="2799574"/>
    <lineage>
        <taxon>Bacteria</taxon>
        <taxon>Bacillati</taxon>
        <taxon>Bacillota</taxon>
        <taxon>Bacilli</taxon>
        <taxon>Lactobacillales</taxon>
        <taxon>Lactobacillaceae</taxon>
        <taxon>Lacticaseibacillus</taxon>
    </lineage>
</organism>
<keyword evidence="2" id="KW-1185">Reference proteome</keyword>
<proteinExistence type="predicted"/>